<accession>A0A6A3B6E5</accession>
<dbReference type="InterPro" id="IPR052451">
    <property type="entry name" value="Ser/Thr_kinase-like"/>
</dbReference>
<dbReference type="SUPFAM" id="SSF56112">
    <property type="entry name" value="Protein kinase-like (PK-like)"/>
    <property type="match status" value="1"/>
</dbReference>
<dbReference type="InterPro" id="IPR011009">
    <property type="entry name" value="Kinase-like_dom_sf"/>
</dbReference>
<organism evidence="2 3">
    <name type="scientific">Hibiscus syriacus</name>
    <name type="common">Rose of Sharon</name>
    <dbReference type="NCBI Taxonomy" id="106335"/>
    <lineage>
        <taxon>Eukaryota</taxon>
        <taxon>Viridiplantae</taxon>
        <taxon>Streptophyta</taxon>
        <taxon>Embryophyta</taxon>
        <taxon>Tracheophyta</taxon>
        <taxon>Spermatophyta</taxon>
        <taxon>Magnoliopsida</taxon>
        <taxon>eudicotyledons</taxon>
        <taxon>Gunneridae</taxon>
        <taxon>Pentapetalae</taxon>
        <taxon>rosids</taxon>
        <taxon>malvids</taxon>
        <taxon>Malvales</taxon>
        <taxon>Malvaceae</taxon>
        <taxon>Malvoideae</taxon>
        <taxon>Hibiscus</taxon>
    </lineage>
</organism>
<dbReference type="GO" id="GO:0005524">
    <property type="term" value="F:ATP binding"/>
    <property type="evidence" value="ECO:0007669"/>
    <property type="project" value="InterPro"/>
</dbReference>
<evidence type="ECO:0000259" key="1">
    <source>
        <dbReference type="PROSITE" id="PS50011"/>
    </source>
</evidence>
<protein>
    <submittedName>
        <fullName evidence="2">HAD superfamily, subfamily IIIB acid phosphatase</fullName>
    </submittedName>
</protein>
<dbReference type="PANTHER" id="PTHR48008:SF13">
    <property type="entry name" value="PROTEIN KINASE SUPERFAMILY PROTEIN"/>
    <property type="match status" value="1"/>
</dbReference>
<dbReference type="PANTHER" id="PTHR48008">
    <property type="entry name" value="LEUCINE-RICH REPEAT RECEPTOR-LIKE PROTEIN KINASE IMK3-RELATED"/>
    <property type="match status" value="1"/>
</dbReference>
<dbReference type="Pfam" id="PF00069">
    <property type="entry name" value="Pkinase"/>
    <property type="match status" value="1"/>
</dbReference>
<name>A0A6A3B6E5_HIBSY</name>
<dbReference type="InterPro" id="IPR000719">
    <property type="entry name" value="Prot_kinase_dom"/>
</dbReference>
<dbReference type="Gene3D" id="1.10.510.10">
    <property type="entry name" value="Transferase(Phosphotransferase) domain 1"/>
    <property type="match status" value="1"/>
</dbReference>
<feature type="domain" description="Protein kinase" evidence="1">
    <location>
        <begin position="1"/>
        <end position="107"/>
    </location>
</feature>
<reference evidence="2" key="1">
    <citation type="submission" date="2019-09" db="EMBL/GenBank/DDBJ databases">
        <title>Draft genome information of white flower Hibiscus syriacus.</title>
        <authorList>
            <person name="Kim Y.-M."/>
        </authorList>
    </citation>
    <scope>NUCLEOTIDE SEQUENCE [LARGE SCALE GENOMIC DNA]</scope>
    <source>
        <strain evidence="2">YM2019G1</strain>
    </source>
</reference>
<dbReference type="Proteomes" id="UP000436088">
    <property type="component" value="Unassembled WGS sequence"/>
</dbReference>
<evidence type="ECO:0000313" key="2">
    <source>
        <dbReference type="EMBL" id="KAE8711843.1"/>
    </source>
</evidence>
<evidence type="ECO:0000313" key="3">
    <source>
        <dbReference type="Proteomes" id="UP000436088"/>
    </source>
</evidence>
<dbReference type="AlphaFoldDB" id="A0A6A3B6E5"/>
<dbReference type="EMBL" id="VEPZ02000906">
    <property type="protein sequence ID" value="KAE8711843.1"/>
    <property type="molecule type" value="Genomic_DNA"/>
</dbReference>
<keyword evidence="3" id="KW-1185">Reference proteome</keyword>
<dbReference type="PROSITE" id="PS50011">
    <property type="entry name" value="PROTEIN_KINASE_DOM"/>
    <property type="match status" value="1"/>
</dbReference>
<sequence>MLEASGSEGYKAPELIKMRAASQETDIYSLGVIFLQLLSGKPTTDANFYLPSFMRNAVVDHRISDEMGNPVTEEPILKLFQLAMACCCPSPSLRPNSGQVLLKIEEIGK</sequence>
<dbReference type="GO" id="GO:0004672">
    <property type="term" value="F:protein kinase activity"/>
    <property type="evidence" value="ECO:0007669"/>
    <property type="project" value="InterPro"/>
</dbReference>
<gene>
    <name evidence="2" type="ORF">F3Y22_tig00110271pilonHSYRG00086</name>
</gene>
<proteinExistence type="predicted"/>
<comment type="caution">
    <text evidence="2">The sequence shown here is derived from an EMBL/GenBank/DDBJ whole genome shotgun (WGS) entry which is preliminary data.</text>
</comment>